<proteinExistence type="predicted"/>
<evidence type="ECO:0000256" key="1">
    <source>
        <dbReference type="SAM" id="Phobius"/>
    </source>
</evidence>
<organism evidence="2 3">
    <name type="scientific">Sphingomonas hylomeconis</name>
    <dbReference type="NCBI Taxonomy" id="1395958"/>
    <lineage>
        <taxon>Bacteria</taxon>
        <taxon>Pseudomonadati</taxon>
        <taxon>Pseudomonadota</taxon>
        <taxon>Alphaproteobacteria</taxon>
        <taxon>Sphingomonadales</taxon>
        <taxon>Sphingomonadaceae</taxon>
        <taxon>Sphingomonas</taxon>
    </lineage>
</organism>
<accession>A0ABV7SZG5</accession>
<feature type="transmembrane region" description="Helical" evidence="1">
    <location>
        <begin position="35"/>
        <end position="55"/>
    </location>
</feature>
<keyword evidence="3" id="KW-1185">Reference proteome</keyword>
<dbReference type="EMBL" id="JBHRXP010000009">
    <property type="protein sequence ID" value="MFC3581923.1"/>
    <property type="molecule type" value="Genomic_DNA"/>
</dbReference>
<keyword evidence="1" id="KW-1133">Transmembrane helix</keyword>
<dbReference type="RefSeq" id="WP_261294644.1">
    <property type="nucleotide sequence ID" value="NZ_JANQBK010000008.1"/>
</dbReference>
<evidence type="ECO:0008006" key="4">
    <source>
        <dbReference type="Google" id="ProtNLM"/>
    </source>
</evidence>
<evidence type="ECO:0000313" key="2">
    <source>
        <dbReference type="EMBL" id="MFC3581923.1"/>
    </source>
</evidence>
<protein>
    <recommendedName>
        <fullName evidence="4">Terminase</fullName>
    </recommendedName>
</protein>
<keyword evidence="1" id="KW-0472">Membrane</keyword>
<gene>
    <name evidence="2" type="ORF">ACFONA_17270</name>
</gene>
<evidence type="ECO:0000313" key="3">
    <source>
        <dbReference type="Proteomes" id="UP001595713"/>
    </source>
</evidence>
<comment type="caution">
    <text evidence="2">The sequence shown here is derived from an EMBL/GenBank/DDBJ whole genome shotgun (WGS) entry which is preliminary data.</text>
</comment>
<keyword evidence="1" id="KW-0812">Transmembrane</keyword>
<reference evidence="3" key="1">
    <citation type="journal article" date="2019" name="Int. J. Syst. Evol. Microbiol.">
        <title>The Global Catalogue of Microorganisms (GCM) 10K type strain sequencing project: providing services to taxonomists for standard genome sequencing and annotation.</title>
        <authorList>
            <consortium name="The Broad Institute Genomics Platform"/>
            <consortium name="The Broad Institute Genome Sequencing Center for Infectious Disease"/>
            <person name="Wu L."/>
            <person name="Ma J."/>
        </authorList>
    </citation>
    <scope>NUCLEOTIDE SEQUENCE [LARGE SCALE GENOMIC DNA]</scope>
    <source>
        <strain evidence="3">KCTC 42739</strain>
    </source>
</reference>
<dbReference type="Proteomes" id="UP001595713">
    <property type="component" value="Unassembled WGS sequence"/>
</dbReference>
<sequence length="180" mass="18679">MTTSGPDGRIIAADRRTAYTGRKWVRWSKRMKSDFLDHLAATGSIAGAAAAIGVVPSSVYQLRRRDAAFAAAWREAVVLAYDVLETLVLGHVLGGGEGGGGRGERTIVEGAYGPIDIDQALRLLARHRAALRGTKTTGGARIRYATRVETDAAILTALDALARRPAGTGSAPGASPGAGA</sequence>
<name>A0ABV7SZG5_9SPHN</name>